<dbReference type="GO" id="GO:0005829">
    <property type="term" value="C:cytosol"/>
    <property type="evidence" value="ECO:0007669"/>
    <property type="project" value="TreeGrafter"/>
</dbReference>
<evidence type="ECO:0000256" key="3">
    <source>
        <dbReference type="ARBA" id="ARBA00009488"/>
    </source>
</evidence>
<keyword evidence="4" id="KW-0963">Cytoplasm</keyword>
<keyword evidence="7" id="KW-1185">Reference proteome</keyword>
<evidence type="ECO:0000313" key="6">
    <source>
        <dbReference type="EMBL" id="CAG5127213.1"/>
    </source>
</evidence>
<dbReference type="InterPro" id="IPR053719">
    <property type="entry name" value="Lipogen_MT_Stabilize_sf"/>
</dbReference>
<comment type="similarity">
    <text evidence="3">Belongs to the SPOT14 family.</text>
</comment>
<name>A0A8S3ZCX6_9EUPU</name>
<evidence type="ECO:0000256" key="1">
    <source>
        <dbReference type="ARBA" id="ARBA00004123"/>
    </source>
</evidence>
<proteinExistence type="inferred from homology"/>
<comment type="subcellular location">
    <subcellularLocation>
        <location evidence="2">Cytoplasm</location>
    </subcellularLocation>
    <subcellularLocation>
        <location evidence="1">Nucleus</location>
    </subcellularLocation>
</comment>
<keyword evidence="5" id="KW-0539">Nucleus</keyword>
<evidence type="ECO:0008006" key="8">
    <source>
        <dbReference type="Google" id="ProtNLM"/>
    </source>
</evidence>
<dbReference type="PANTHER" id="PTHR14315">
    <property type="entry name" value="SPOT14 FAMILY MEMBER"/>
    <property type="match status" value="1"/>
</dbReference>
<dbReference type="PANTHER" id="PTHR14315:SF17">
    <property type="entry name" value="MIP21584P"/>
    <property type="match status" value="1"/>
</dbReference>
<dbReference type="OrthoDB" id="5951908at2759"/>
<organism evidence="6 7">
    <name type="scientific">Candidula unifasciata</name>
    <dbReference type="NCBI Taxonomy" id="100452"/>
    <lineage>
        <taxon>Eukaryota</taxon>
        <taxon>Metazoa</taxon>
        <taxon>Spiralia</taxon>
        <taxon>Lophotrochozoa</taxon>
        <taxon>Mollusca</taxon>
        <taxon>Gastropoda</taxon>
        <taxon>Heterobranchia</taxon>
        <taxon>Euthyneura</taxon>
        <taxon>Panpulmonata</taxon>
        <taxon>Eupulmonata</taxon>
        <taxon>Stylommatophora</taxon>
        <taxon>Helicina</taxon>
        <taxon>Helicoidea</taxon>
        <taxon>Geomitridae</taxon>
        <taxon>Candidula</taxon>
    </lineage>
</organism>
<dbReference type="Gene3D" id="6.10.140.1610">
    <property type="match status" value="1"/>
</dbReference>
<dbReference type="InterPro" id="IPR009786">
    <property type="entry name" value="Spot_14"/>
</dbReference>
<evidence type="ECO:0000256" key="2">
    <source>
        <dbReference type="ARBA" id="ARBA00004496"/>
    </source>
</evidence>
<dbReference type="EMBL" id="CAJHNH020002613">
    <property type="protein sequence ID" value="CAG5127213.1"/>
    <property type="molecule type" value="Genomic_DNA"/>
</dbReference>
<evidence type="ECO:0000313" key="7">
    <source>
        <dbReference type="Proteomes" id="UP000678393"/>
    </source>
</evidence>
<dbReference type="GO" id="GO:0046890">
    <property type="term" value="P:regulation of lipid biosynthetic process"/>
    <property type="evidence" value="ECO:0007669"/>
    <property type="project" value="TreeGrafter"/>
</dbReference>
<dbReference type="AlphaFoldDB" id="A0A8S3ZCX6"/>
<dbReference type="GO" id="GO:0005634">
    <property type="term" value="C:nucleus"/>
    <property type="evidence" value="ECO:0007669"/>
    <property type="project" value="UniProtKB-SubCell"/>
</dbReference>
<dbReference type="Proteomes" id="UP000678393">
    <property type="component" value="Unassembled WGS sequence"/>
</dbReference>
<reference evidence="6" key="1">
    <citation type="submission" date="2021-04" db="EMBL/GenBank/DDBJ databases">
        <authorList>
            <consortium name="Molecular Ecology Group"/>
        </authorList>
    </citation>
    <scope>NUCLEOTIDE SEQUENCE</scope>
</reference>
<evidence type="ECO:0000256" key="4">
    <source>
        <dbReference type="ARBA" id="ARBA00022490"/>
    </source>
</evidence>
<dbReference type="Pfam" id="PF07084">
    <property type="entry name" value="Spot_14"/>
    <property type="match status" value="1"/>
</dbReference>
<gene>
    <name evidence="6" type="ORF">CUNI_LOCUS12771</name>
</gene>
<comment type="caution">
    <text evidence="6">The sequence shown here is derived from an EMBL/GenBank/DDBJ whole genome shotgun (WGS) entry which is preliminary data.</text>
</comment>
<protein>
    <recommendedName>
        <fullName evidence="8">Mid1-interacting protein</fullName>
    </recommendedName>
</protein>
<sequence length="176" mass="19474">MSGMSNFSRRSSLTVDGQSLLGAVNRFVQAVDAMDDTVMIPCRLRDIPVDSSVSIPSVREENNNNKALIPVLQLNGDLYQFYVMLHAIKSEIITGPNPEEEIQNSNIVSSSIDEKINGSDPVNENARKTAASFRFHLRGLFGVLHQMTETANFLSSRYEREITSQNGVSSVSSFNM</sequence>
<evidence type="ECO:0000256" key="5">
    <source>
        <dbReference type="ARBA" id="ARBA00023242"/>
    </source>
</evidence>
<accession>A0A8S3ZCX6</accession>